<dbReference type="AlphaFoldDB" id="A0A9N9GMD7"/>
<gene>
    <name evidence="2" type="ORF">CPELLU_LOCUS7511</name>
</gene>
<feature type="transmembrane region" description="Helical" evidence="1">
    <location>
        <begin position="25"/>
        <end position="50"/>
    </location>
</feature>
<keyword evidence="1" id="KW-1133">Transmembrane helix</keyword>
<evidence type="ECO:0000256" key="1">
    <source>
        <dbReference type="SAM" id="Phobius"/>
    </source>
</evidence>
<comment type="caution">
    <text evidence="2">The sequence shown here is derived from an EMBL/GenBank/DDBJ whole genome shotgun (WGS) entry which is preliminary data.</text>
</comment>
<evidence type="ECO:0000313" key="2">
    <source>
        <dbReference type="EMBL" id="CAG8612259.1"/>
    </source>
</evidence>
<dbReference type="Proteomes" id="UP000789759">
    <property type="component" value="Unassembled WGS sequence"/>
</dbReference>
<organism evidence="2 3">
    <name type="scientific">Cetraspora pellucida</name>
    <dbReference type="NCBI Taxonomy" id="1433469"/>
    <lineage>
        <taxon>Eukaryota</taxon>
        <taxon>Fungi</taxon>
        <taxon>Fungi incertae sedis</taxon>
        <taxon>Mucoromycota</taxon>
        <taxon>Glomeromycotina</taxon>
        <taxon>Glomeromycetes</taxon>
        <taxon>Diversisporales</taxon>
        <taxon>Gigasporaceae</taxon>
        <taxon>Cetraspora</taxon>
    </lineage>
</organism>
<proteinExistence type="predicted"/>
<name>A0A9N9GMD7_9GLOM</name>
<reference evidence="2" key="1">
    <citation type="submission" date="2021-06" db="EMBL/GenBank/DDBJ databases">
        <authorList>
            <person name="Kallberg Y."/>
            <person name="Tangrot J."/>
            <person name="Rosling A."/>
        </authorList>
    </citation>
    <scope>NUCLEOTIDE SEQUENCE</scope>
    <source>
        <strain evidence="2">FL966</strain>
    </source>
</reference>
<keyword evidence="1" id="KW-0812">Transmembrane</keyword>
<dbReference type="OrthoDB" id="2413577at2759"/>
<accession>A0A9N9GMD7</accession>
<dbReference type="EMBL" id="CAJVQA010005063">
    <property type="protein sequence ID" value="CAG8612259.1"/>
    <property type="molecule type" value="Genomic_DNA"/>
</dbReference>
<evidence type="ECO:0000313" key="3">
    <source>
        <dbReference type="Proteomes" id="UP000789759"/>
    </source>
</evidence>
<keyword evidence="3" id="KW-1185">Reference proteome</keyword>
<protein>
    <submittedName>
        <fullName evidence="2">3174_t:CDS:1</fullName>
    </submittedName>
</protein>
<keyword evidence="1" id="KW-0472">Membrane</keyword>
<sequence length="51" mass="5662">MYSPQKRSAVLDFDLSVIGVCHVVISWYFCLAFVIGVIHFGVSFVADIVVL</sequence>